<dbReference type="EMBL" id="AWNI01000041">
    <property type="protein sequence ID" value="ETS59712.1"/>
    <property type="molecule type" value="Genomic_DNA"/>
</dbReference>
<dbReference type="GO" id="GO:0016020">
    <property type="term" value="C:membrane"/>
    <property type="evidence" value="ECO:0007669"/>
    <property type="project" value="UniProtKB-SubCell"/>
</dbReference>
<dbReference type="GO" id="GO:1902600">
    <property type="term" value="P:proton transmembrane transport"/>
    <property type="evidence" value="ECO:0007669"/>
    <property type="project" value="InterPro"/>
</dbReference>
<dbReference type="PANTHER" id="PTHR43562">
    <property type="entry name" value="NAPA-TYPE SODIUM/HYDROGEN ANTIPORTER"/>
    <property type="match status" value="1"/>
</dbReference>
<gene>
    <name evidence="12" type="ORF">PaG_06230</name>
</gene>
<evidence type="ECO:0000313" key="13">
    <source>
        <dbReference type="Proteomes" id="UP000019462"/>
    </source>
</evidence>
<feature type="transmembrane region" description="Helical" evidence="10">
    <location>
        <begin position="297"/>
        <end position="317"/>
    </location>
</feature>
<feature type="transmembrane region" description="Helical" evidence="10">
    <location>
        <begin position="395"/>
        <end position="418"/>
    </location>
</feature>
<evidence type="ECO:0000256" key="6">
    <source>
        <dbReference type="ARBA" id="ARBA00023053"/>
    </source>
</evidence>
<dbReference type="AlphaFoldDB" id="W3VFX1"/>
<feature type="transmembrane region" description="Helical" evidence="10">
    <location>
        <begin position="44"/>
        <end position="62"/>
    </location>
</feature>
<dbReference type="Gene3D" id="1.20.1530.20">
    <property type="match status" value="2"/>
</dbReference>
<feature type="transmembrane region" description="Helical" evidence="10">
    <location>
        <begin position="20"/>
        <end position="37"/>
    </location>
</feature>
<dbReference type="InterPro" id="IPR038770">
    <property type="entry name" value="Na+/solute_symporter_sf"/>
</dbReference>
<reference evidence="12 13" key="1">
    <citation type="journal article" date="2014" name="Genome Announc.">
        <title>Genome sequence of the basidiomycetous fungus Pseudozyma aphidis DSM70725, an efficient producer of biosurfactant mannosylerythritol lipids.</title>
        <authorList>
            <person name="Lorenz S."/>
            <person name="Guenther M."/>
            <person name="Grumaz C."/>
            <person name="Rupp S."/>
            <person name="Zibek S."/>
            <person name="Sohn K."/>
        </authorList>
    </citation>
    <scope>NUCLEOTIDE SEQUENCE [LARGE SCALE GENOMIC DNA]</scope>
    <source>
        <strain evidence="13">ATCC 32657 / CBS 517.83 / DSM 70725 / JCM 10318 / NBRC 10182 / NRRL Y-7954 / St-0401</strain>
    </source>
</reference>
<dbReference type="Proteomes" id="UP000019462">
    <property type="component" value="Unassembled WGS sequence"/>
</dbReference>
<feature type="transmembrane region" description="Helical" evidence="10">
    <location>
        <begin position="206"/>
        <end position="224"/>
    </location>
</feature>
<evidence type="ECO:0000256" key="9">
    <source>
        <dbReference type="ARBA" id="ARBA00023201"/>
    </source>
</evidence>
<name>W3VFX1_MOEAP</name>
<feature type="transmembrane region" description="Helical" evidence="10">
    <location>
        <begin position="270"/>
        <end position="291"/>
    </location>
</feature>
<evidence type="ECO:0000256" key="1">
    <source>
        <dbReference type="ARBA" id="ARBA00004141"/>
    </source>
</evidence>
<keyword evidence="6" id="KW-0915">Sodium</keyword>
<feature type="transmembrane region" description="Helical" evidence="10">
    <location>
        <begin position="167"/>
        <end position="186"/>
    </location>
</feature>
<feature type="transmembrane region" description="Helical" evidence="10">
    <location>
        <begin position="430"/>
        <end position="454"/>
    </location>
</feature>
<accession>W3VFX1</accession>
<comment type="subcellular location">
    <subcellularLocation>
        <location evidence="1">Membrane</location>
        <topology evidence="1">Multi-pass membrane protein</topology>
    </subcellularLocation>
</comment>
<evidence type="ECO:0000256" key="7">
    <source>
        <dbReference type="ARBA" id="ARBA00023065"/>
    </source>
</evidence>
<keyword evidence="7" id="KW-0406">Ion transport</keyword>
<keyword evidence="8 10" id="KW-0472">Membrane</keyword>
<comment type="caution">
    <text evidence="12">The sequence shown here is derived from an EMBL/GenBank/DDBJ whole genome shotgun (WGS) entry which is preliminary data.</text>
</comment>
<evidence type="ECO:0000256" key="10">
    <source>
        <dbReference type="SAM" id="Phobius"/>
    </source>
</evidence>
<evidence type="ECO:0000259" key="11">
    <source>
        <dbReference type="Pfam" id="PF00999"/>
    </source>
</evidence>
<dbReference type="GO" id="GO:0006814">
    <property type="term" value="P:sodium ion transport"/>
    <property type="evidence" value="ECO:0007669"/>
    <property type="project" value="UniProtKB-KW"/>
</dbReference>
<keyword evidence="5 10" id="KW-1133">Transmembrane helix</keyword>
<proteinExistence type="predicted"/>
<evidence type="ECO:0000256" key="4">
    <source>
        <dbReference type="ARBA" id="ARBA00022692"/>
    </source>
</evidence>
<keyword evidence="9" id="KW-0739">Sodium transport</keyword>
<feature type="domain" description="Cation/H+ exchanger transmembrane" evidence="11">
    <location>
        <begin position="275"/>
        <end position="454"/>
    </location>
</feature>
<feature type="transmembrane region" description="Helical" evidence="10">
    <location>
        <begin position="105"/>
        <end position="127"/>
    </location>
</feature>
<evidence type="ECO:0000256" key="3">
    <source>
        <dbReference type="ARBA" id="ARBA00022449"/>
    </source>
</evidence>
<organism evidence="12 13">
    <name type="scientific">Moesziomyces aphidis</name>
    <name type="common">Pseudozyma aphidis</name>
    <dbReference type="NCBI Taxonomy" id="84754"/>
    <lineage>
        <taxon>Eukaryota</taxon>
        <taxon>Fungi</taxon>
        <taxon>Dikarya</taxon>
        <taxon>Basidiomycota</taxon>
        <taxon>Ustilaginomycotina</taxon>
        <taxon>Ustilaginomycetes</taxon>
        <taxon>Ustilaginales</taxon>
        <taxon>Ustilaginaceae</taxon>
        <taxon>Moesziomyces</taxon>
    </lineage>
</organism>
<dbReference type="OrthoDB" id="1288932at2759"/>
<keyword evidence="13" id="KW-1185">Reference proteome</keyword>
<sequence>MVSSTSVSASPDALPYTSPSLVTVLVLSSYLLLLSVCYHAFQRLLSAGILGPLVLGAIYARPLGDILPLDVQSTILSIGFLGLILLIVQGGIVARMDILASPVNLGMAVLVGATGVVLPIGFSMALLPAGFGYGLLESFTVGAALASTSLGTTFAVLSTYKDRTKEALLDDIIGLVITSVVSTLGSSTQSGGGLSSVPPWTIARPVVSSFLLLIISWLLSRYILAPLSRSVIISALIRYTAAARTPAEPSSSGRVAGGLRRAMAGLHANLGLQQMIATTLLVSTVLAYCVISEEIGSSLLIGAFCAGAMMKYLYALWAERTWPRSEQCLWSPEHLFTHTALGVVQETLLMPFFFSSIGSAIPVRSMFTASTVWRGIIFAGLMALAKVAAELVEPPVWPAALFLGVSLMSRGEIGYLIINIANRSGLVGQQAFNVAIWAITLNTLAGPLAIAFLMRSQYGPLLLGLTPASRRSRWS</sequence>
<feature type="transmembrane region" description="Helical" evidence="10">
    <location>
        <begin position="371"/>
        <end position="389"/>
    </location>
</feature>
<keyword evidence="2" id="KW-0813">Transport</keyword>
<dbReference type="GO" id="GO:0015297">
    <property type="term" value="F:antiporter activity"/>
    <property type="evidence" value="ECO:0007669"/>
    <property type="project" value="UniProtKB-KW"/>
</dbReference>
<dbReference type="Pfam" id="PF00999">
    <property type="entry name" value="Na_H_Exchanger"/>
    <property type="match status" value="1"/>
</dbReference>
<keyword evidence="4 10" id="KW-0812">Transmembrane</keyword>
<feature type="transmembrane region" description="Helical" evidence="10">
    <location>
        <begin position="74"/>
        <end position="93"/>
    </location>
</feature>
<evidence type="ECO:0000256" key="8">
    <source>
        <dbReference type="ARBA" id="ARBA00023136"/>
    </source>
</evidence>
<dbReference type="PANTHER" id="PTHR43562:SF3">
    <property type="entry name" value="SODIUM ION_PROTON EXCHANGER (EUROFUNG)"/>
    <property type="match status" value="1"/>
</dbReference>
<feature type="transmembrane region" description="Helical" evidence="10">
    <location>
        <begin position="139"/>
        <end position="160"/>
    </location>
</feature>
<protein>
    <recommendedName>
        <fullName evidence="11">Cation/H+ exchanger transmembrane domain-containing protein</fullName>
    </recommendedName>
</protein>
<evidence type="ECO:0000313" key="12">
    <source>
        <dbReference type="EMBL" id="ETS59712.1"/>
    </source>
</evidence>
<keyword evidence="3" id="KW-0050">Antiport</keyword>
<dbReference type="InterPro" id="IPR006153">
    <property type="entry name" value="Cation/H_exchanger_TM"/>
</dbReference>
<evidence type="ECO:0000256" key="5">
    <source>
        <dbReference type="ARBA" id="ARBA00022989"/>
    </source>
</evidence>
<evidence type="ECO:0000256" key="2">
    <source>
        <dbReference type="ARBA" id="ARBA00022448"/>
    </source>
</evidence>
<dbReference type="HOGENOM" id="CLU_024407_2_1_1"/>